<name>A0A5J5CJ81_9PERO</name>
<evidence type="ECO:0000313" key="3">
    <source>
        <dbReference type="Proteomes" id="UP000327493"/>
    </source>
</evidence>
<gene>
    <name evidence="2" type="ORF">FQN60_008738</name>
</gene>
<feature type="compositionally biased region" description="Basic and acidic residues" evidence="1">
    <location>
        <begin position="140"/>
        <end position="150"/>
    </location>
</feature>
<dbReference type="EMBL" id="VOFY01000020">
    <property type="protein sequence ID" value="KAA8581998.1"/>
    <property type="molecule type" value="Genomic_DNA"/>
</dbReference>
<feature type="compositionally biased region" description="Polar residues" evidence="1">
    <location>
        <begin position="124"/>
        <end position="139"/>
    </location>
</feature>
<feature type="non-terminal residue" evidence="2">
    <location>
        <position position="532"/>
    </location>
</feature>
<protein>
    <submittedName>
        <fullName evidence="2">Uncharacterized protein</fullName>
    </submittedName>
</protein>
<dbReference type="Proteomes" id="UP000327493">
    <property type="component" value="Chromosome 20"/>
</dbReference>
<organism evidence="2 3">
    <name type="scientific">Etheostoma spectabile</name>
    <name type="common">orangethroat darter</name>
    <dbReference type="NCBI Taxonomy" id="54343"/>
    <lineage>
        <taxon>Eukaryota</taxon>
        <taxon>Metazoa</taxon>
        <taxon>Chordata</taxon>
        <taxon>Craniata</taxon>
        <taxon>Vertebrata</taxon>
        <taxon>Euteleostomi</taxon>
        <taxon>Actinopterygii</taxon>
        <taxon>Neopterygii</taxon>
        <taxon>Teleostei</taxon>
        <taxon>Neoteleostei</taxon>
        <taxon>Acanthomorphata</taxon>
        <taxon>Eupercaria</taxon>
        <taxon>Perciformes</taxon>
        <taxon>Percoidei</taxon>
        <taxon>Percidae</taxon>
        <taxon>Etheostomatinae</taxon>
        <taxon>Etheostoma</taxon>
    </lineage>
</organism>
<reference evidence="2 3" key="1">
    <citation type="submission" date="2019-08" db="EMBL/GenBank/DDBJ databases">
        <title>A chromosome-level genome assembly, high-density linkage maps, and genome scans reveal the genomic architecture of hybrid incompatibilities underlying speciation via character displacement in darters (Percidae: Etheostominae).</title>
        <authorList>
            <person name="Moran R.L."/>
            <person name="Catchen J.M."/>
            <person name="Fuller R.C."/>
        </authorList>
    </citation>
    <scope>NUCLEOTIDE SEQUENCE [LARGE SCALE GENOMIC DNA]</scope>
    <source>
        <strain evidence="2">EspeVRDwgs_2016</strain>
        <tissue evidence="2">Muscle</tissue>
    </source>
</reference>
<comment type="caution">
    <text evidence="2">The sequence shown here is derived from an EMBL/GenBank/DDBJ whole genome shotgun (WGS) entry which is preliminary data.</text>
</comment>
<evidence type="ECO:0000256" key="1">
    <source>
        <dbReference type="SAM" id="MobiDB-lite"/>
    </source>
</evidence>
<dbReference type="AlphaFoldDB" id="A0A5J5CJ81"/>
<proteinExistence type="predicted"/>
<evidence type="ECO:0000313" key="2">
    <source>
        <dbReference type="EMBL" id="KAA8581998.1"/>
    </source>
</evidence>
<feature type="region of interest" description="Disordered" evidence="1">
    <location>
        <begin position="121"/>
        <end position="154"/>
    </location>
</feature>
<sequence>MLVEGSCLWLGWGLSASADSTFHSALKASPWDSHMLCRMQQARIMVGTTSSPQSFLLLKHCQRALSLSSASSDTRRALVSRRLKSRCGSIGGGAGDSPPSAAVAHSDEFWKMSAGSVPPGKLAHTSQNCPLPLTATSTTKETEKGDKSKSDNLLLLTGGPQVNGAEERHNGVTHVPNTPAHGGLPHPKQGADGAVFDVGCQAPQSHCYAFFHRQRQAEAGVLASQTGPQLVTEVEERLPAHTELIQPIRWLEFCHHHPLPPISALGGGPGTYLLTVVREVLGIEIGTERERLTMSILLCLWKKYCRCLMRLWISLRLWTLASCKSLLRFSSMSTTSGSAPQSSHIAIDVGGMGMQEVSLQLVLQQHVVLRRKAEARPDKDKEIALWRKKALMTGVPDGTRGALQRKESTAKTLWKDRKSFSPWGWYNMGFDWTMSSTTLLLEISLERNCCGADRFFPSLLPSVMDPRYDITEALSVGGPKNNDFVHITRLLEVPYVRPSLLASTAAVTVVPLLPPQPTSITPSRGTRLSVRN</sequence>
<accession>A0A5J5CJ81</accession>
<keyword evidence="3" id="KW-1185">Reference proteome</keyword>